<dbReference type="EMBL" id="BMAW01132850">
    <property type="protein sequence ID" value="GFU45574.1"/>
    <property type="molecule type" value="Genomic_DNA"/>
</dbReference>
<dbReference type="Proteomes" id="UP000887013">
    <property type="component" value="Unassembled WGS sequence"/>
</dbReference>
<name>A0A8X6QZT2_NEPPI</name>
<evidence type="ECO:0000313" key="2">
    <source>
        <dbReference type="Proteomes" id="UP000887013"/>
    </source>
</evidence>
<organism evidence="1 2">
    <name type="scientific">Nephila pilipes</name>
    <name type="common">Giant wood spider</name>
    <name type="synonym">Nephila maculata</name>
    <dbReference type="NCBI Taxonomy" id="299642"/>
    <lineage>
        <taxon>Eukaryota</taxon>
        <taxon>Metazoa</taxon>
        <taxon>Ecdysozoa</taxon>
        <taxon>Arthropoda</taxon>
        <taxon>Chelicerata</taxon>
        <taxon>Arachnida</taxon>
        <taxon>Araneae</taxon>
        <taxon>Araneomorphae</taxon>
        <taxon>Entelegynae</taxon>
        <taxon>Araneoidea</taxon>
        <taxon>Nephilidae</taxon>
        <taxon>Nephila</taxon>
    </lineage>
</organism>
<dbReference type="PANTHER" id="PTHR33327">
    <property type="entry name" value="ENDONUCLEASE"/>
    <property type="match status" value="1"/>
</dbReference>
<sequence length="122" mass="13903">MPIPVQIIFATISPISLYKAAAVADRIFEINSNSFSVSFVTSVSENSSSVLNHHSATEPLCDKVKALRREVADLRRFRSIPRNARNGRTRSKSRSEKLSYYHFRFRENAKKCISPCFFQESS</sequence>
<protein>
    <submittedName>
        <fullName evidence="1">Uncharacterized protein</fullName>
    </submittedName>
</protein>
<reference evidence="1" key="1">
    <citation type="submission" date="2020-08" db="EMBL/GenBank/DDBJ databases">
        <title>Multicomponent nature underlies the extraordinary mechanical properties of spider dragline silk.</title>
        <authorList>
            <person name="Kono N."/>
            <person name="Nakamura H."/>
            <person name="Mori M."/>
            <person name="Yoshida Y."/>
            <person name="Ohtoshi R."/>
            <person name="Malay A.D."/>
            <person name="Moran D.A.P."/>
            <person name="Tomita M."/>
            <person name="Numata K."/>
            <person name="Arakawa K."/>
        </authorList>
    </citation>
    <scope>NUCLEOTIDE SEQUENCE</scope>
</reference>
<gene>
    <name evidence="1" type="ORF">NPIL_368101</name>
</gene>
<dbReference type="AlphaFoldDB" id="A0A8X6QZT2"/>
<dbReference type="PANTHER" id="PTHR33327:SF3">
    <property type="entry name" value="RNA-DIRECTED DNA POLYMERASE"/>
    <property type="match status" value="1"/>
</dbReference>
<keyword evidence="2" id="KW-1185">Reference proteome</keyword>
<proteinExistence type="predicted"/>
<accession>A0A8X6QZT2</accession>
<comment type="caution">
    <text evidence="1">The sequence shown here is derived from an EMBL/GenBank/DDBJ whole genome shotgun (WGS) entry which is preliminary data.</text>
</comment>
<evidence type="ECO:0000313" key="1">
    <source>
        <dbReference type="EMBL" id="GFU45574.1"/>
    </source>
</evidence>